<dbReference type="AlphaFoldDB" id="A0A8D9AAR2"/>
<dbReference type="EMBL" id="HBUF01374711">
    <property type="protein sequence ID" value="CAG6727754.1"/>
    <property type="molecule type" value="Transcribed_RNA"/>
</dbReference>
<dbReference type="EMBL" id="HBUF01560198">
    <property type="protein sequence ID" value="CAG6761966.1"/>
    <property type="molecule type" value="Transcribed_RNA"/>
</dbReference>
<organism evidence="1">
    <name type="scientific">Cacopsylla melanoneura</name>
    <dbReference type="NCBI Taxonomy" id="428564"/>
    <lineage>
        <taxon>Eukaryota</taxon>
        <taxon>Metazoa</taxon>
        <taxon>Ecdysozoa</taxon>
        <taxon>Arthropoda</taxon>
        <taxon>Hexapoda</taxon>
        <taxon>Insecta</taxon>
        <taxon>Pterygota</taxon>
        <taxon>Neoptera</taxon>
        <taxon>Paraneoptera</taxon>
        <taxon>Hemiptera</taxon>
        <taxon>Sternorrhyncha</taxon>
        <taxon>Psylloidea</taxon>
        <taxon>Psyllidae</taxon>
        <taxon>Psyllinae</taxon>
        <taxon>Cacopsylla</taxon>
    </lineage>
</organism>
<dbReference type="EMBL" id="HBUF01560201">
    <property type="protein sequence ID" value="CAG6761975.1"/>
    <property type="molecule type" value="Transcribed_RNA"/>
</dbReference>
<dbReference type="EMBL" id="HBUF01374712">
    <property type="protein sequence ID" value="CAG6727756.1"/>
    <property type="molecule type" value="Transcribed_RNA"/>
</dbReference>
<protein>
    <submittedName>
        <fullName evidence="1">Uncharacterized protein</fullName>
    </submittedName>
</protein>
<reference evidence="1" key="1">
    <citation type="submission" date="2021-05" db="EMBL/GenBank/DDBJ databases">
        <authorList>
            <person name="Alioto T."/>
            <person name="Alioto T."/>
            <person name="Gomez Garrido J."/>
        </authorList>
    </citation>
    <scope>NUCLEOTIDE SEQUENCE</scope>
</reference>
<name>A0A8D9AAR2_9HEMI</name>
<sequence>MYKRGDSNKCSRETMRTTVNIMAIINQISLLNHNGVNPIPIGTRHPLPEITFVIKEVTLIKAGIIEGINLNIIIAVTTRTHLKGTIGSNRTPGTQSLMDINHIK</sequence>
<dbReference type="EMBL" id="HBUF01560200">
    <property type="protein sequence ID" value="CAG6761972.1"/>
    <property type="molecule type" value="Transcribed_RNA"/>
</dbReference>
<dbReference type="EMBL" id="HBUF01199381">
    <property type="protein sequence ID" value="CAG6661347.1"/>
    <property type="molecule type" value="Transcribed_RNA"/>
</dbReference>
<proteinExistence type="predicted"/>
<evidence type="ECO:0000313" key="1">
    <source>
        <dbReference type="EMBL" id="CAG6761972.1"/>
    </source>
</evidence>
<dbReference type="EMBL" id="HBUF01020054">
    <property type="protein sequence ID" value="CAG6610886.1"/>
    <property type="molecule type" value="Transcribed_RNA"/>
</dbReference>
<dbReference type="EMBL" id="HBUF01199383">
    <property type="protein sequence ID" value="CAG6661351.1"/>
    <property type="molecule type" value="Transcribed_RNA"/>
</dbReference>
<accession>A0A8D9AAR2</accession>